<comment type="caution">
    <text evidence="6">The sequence shown here is derived from an EMBL/GenBank/DDBJ whole genome shotgun (WGS) entry which is preliminary data.</text>
</comment>
<protein>
    <recommendedName>
        <fullName evidence="4">FLYWCH-type domain-containing protein</fullName>
    </recommendedName>
</protein>
<name>A0A818FHA6_9BILA</name>
<evidence type="ECO:0000313" key="5">
    <source>
        <dbReference type="EMBL" id="CAF3254124.1"/>
    </source>
</evidence>
<evidence type="ECO:0000313" key="10">
    <source>
        <dbReference type="EMBL" id="CAF4536614.1"/>
    </source>
</evidence>
<evidence type="ECO:0000313" key="12">
    <source>
        <dbReference type="Proteomes" id="UP000663873"/>
    </source>
</evidence>
<dbReference type="Proteomes" id="UP000663848">
    <property type="component" value="Unassembled WGS sequence"/>
</dbReference>
<evidence type="ECO:0000313" key="9">
    <source>
        <dbReference type="EMBL" id="CAF4447040.1"/>
    </source>
</evidence>
<evidence type="ECO:0000313" key="7">
    <source>
        <dbReference type="EMBL" id="CAF4311590.1"/>
    </source>
</evidence>
<dbReference type="EMBL" id="CAJNYT010002534">
    <property type="protein sequence ID" value="CAF3475131.1"/>
    <property type="molecule type" value="Genomic_DNA"/>
</dbReference>
<evidence type="ECO:0000259" key="4">
    <source>
        <dbReference type="Pfam" id="PF04500"/>
    </source>
</evidence>
<dbReference type="Pfam" id="PF04500">
    <property type="entry name" value="FLYWCH"/>
    <property type="match status" value="1"/>
</dbReference>
<dbReference type="EMBL" id="CAJNXB010002482">
    <property type="protein sequence ID" value="CAF3254124.1"/>
    <property type="molecule type" value="Genomic_DNA"/>
</dbReference>
<keyword evidence="3" id="KW-0862">Zinc</keyword>
<dbReference type="OrthoDB" id="6578542at2759"/>
<dbReference type="InterPro" id="IPR007588">
    <property type="entry name" value="Znf_FLYWCH"/>
</dbReference>
<evidence type="ECO:0000313" key="6">
    <source>
        <dbReference type="EMBL" id="CAF3475131.1"/>
    </source>
</evidence>
<proteinExistence type="predicted"/>
<evidence type="ECO:0000256" key="2">
    <source>
        <dbReference type="ARBA" id="ARBA00022771"/>
    </source>
</evidence>
<keyword evidence="12" id="KW-1185">Reference proteome</keyword>
<dbReference type="Proteomes" id="UP000663862">
    <property type="component" value="Unassembled WGS sequence"/>
</dbReference>
<keyword evidence="2" id="KW-0863">Zinc-finger</keyword>
<evidence type="ECO:0000256" key="3">
    <source>
        <dbReference type="ARBA" id="ARBA00022833"/>
    </source>
</evidence>
<reference evidence="6" key="1">
    <citation type="submission" date="2021-02" db="EMBL/GenBank/DDBJ databases">
        <authorList>
            <person name="Nowell W R."/>
        </authorList>
    </citation>
    <scope>NUCLEOTIDE SEQUENCE</scope>
</reference>
<dbReference type="Proteomes" id="UP000663872">
    <property type="component" value="Unassembled WGS sequence"/>
</dbReference>
<dbReference type="EMBL" id="CAJOBO010002367">
    <property type="protein sequence ID" value="CAF4447040.1"/>
    <property type="molecule type" value="Genomic_DNA"/>
</dbReference>
<evidence type="ECO:0000313" key="11">
    <source>
        <dbReference type="Proteomes" id="UP000663872"/>
    </source>
</evidence>
<dbReference type="EMBL" id="CAJOBQ010000620">
    <property type="protein sequence ID" value="CAF4391973.1"/>
    <property type="molecule type" value="Genomic_DNA"/>
</dbReference>
<dbReference type="GO" id="GO:0008270">
    <property type="term" value="F:zinc ion binding"/>
    <property type="evidence" value="ECO:0007669"/>
    <property type="project" value="UniProtKB-KW"/>
</dbReference>
<sequence length="356" mass="41112">MSQIQQIQSENGKLMIAHEGYIYTVEKTTTLKTFFLCKSRDCKACCHTNLSIDTFLSDPTSRCHAPNPDLIASIQLKNNIKVRAATMEEPSSSILHSALRNYPILAASALPKTETLMVTIRRQRINDKIDTDGRLPDHLRKTDRGEHFILLEDEELIIFASKTNLSLLEENKHWFTDGIFKMCPDDFYQLFTLHATMTDTIIPLVYGLLIGKSTNGYHLFFEKIFEQDDFQPESIMTAFETGTIKSAKEKLPNAGVSFNFLKLSGDKFETEDEHFRLRVKKFIALAFIPLSDVVMAFDLVAEQFDDDADDFLDYFEKTWIVEPIRRGTGRKKHLFDHKLWNIHDCIRWYSSIQQFS</sequence>
<evidence type="ECO:0000313" key="8">
    <source>
        <dbReference type="EMBL" id="CAF4391973.1"/>
    </source>
</evidence>
<organism evidence="6 11">
    <name type="scientific">Rotaria socialis</name>
    <dbReference type="NCBI Taxonomy" id="392032"/>
    <lineage>
        <taxon>Eukaryota</taxon>
        <taxon>Metazoa</taxon>
        <taxon>Spiralia</taxon>
        <taxon>Gnathifera</taxon>
        <taxon>Rotifera</taxon>
        <taxon>Eurotatoria</taxon>
        <taxon>Bdelloidea</taxon>
        <taxon>Philodinida</taxon>
        <taxon>Philodinidae</taxon>
        <taxon>Rotaria</taxon>
    </lineage>
</organism>
<dbReference type="Gene3D" id="2.20.25.240">
    <property type="match status" value="1"/>
</dbReference>
<keyword evidence="1" id="KW-0479">Metal-binding</keyword>
<dbReference type="EMBL" id="CAJOBP010001789">
    <property type="protein sequence ID" value="CAF4311590.1"/>
    <property type="molecule type" value="Genomic_DNA"/>
</dbReference>
<evidence type="ECO:0000256" key="1">
    <source>
        <dbReference type="ARBA" id="ARBA00022723"/>
    </source>
</evidence>
<dbReference type="EMBL" id="CAJOBR010000688">
    <property type="protein sequence ID" value="CAF4536614.1"/>
    <property type="molecule type" value="Genomic_DNA"/>
</dbReference>
<feature type="domain" description="FLYWCH-type" evidence="4">
    <location>
        <begin position="7"/>
        <end position="49"/>
    </location>
</feature>
<dbReference type="Proteomes" id="UP000663825">
    <property type="component" value="Unassembled WGS sequence"/>
</dbReference>
<dbReference type="Proteomes" id="UP000663851">
    <property type="component" value="Unassembled WGS sequence"/>
</dbReference>
<gene>
    <name evidence="6" type="ORF">GRG538_LOCUS15949</name>
    <name evidence="9" type="ORF">HFQ381_LOCUS23586</name>
    <name evidence="10" type="ORF">QYT958_LOCUS7290</name>
    <name evidence="5" type="ORF">TIS948_LOCUS15384</name>
    <name evidence="8" type="ORF">TSG867_LOCUS12340</name>
    <name evidence="7" type="ORF">UJA718_LOCUS13294</name>
</gene>
<dbReference type="Proteomes" id="UP000663873">
    <property type="component" value="Unassembled WGS sequence"/>
</dbReference>
<accession>A0A818FHA6</accession>
<dbReference type="AlphaFoldDB" id="A0A818FHA6"/>